<sequence length="98" mass="11773">MKSNITTRCKDSLNISSLEVIHFNSPCIIEFELMITNFCQFSFWQQDHCIRFKFLLSLEDNEIVFELLNLDVVIYIDSFFNMQIQTRFVNSGPYWTWN</sequence>
<dbReference type="GeneID" id="5024462"/>
<dbReference type="KEGG" id="ptm:GSPATT00000994001"/>
<organism evidence="1 2">
    <name type="scientific">Paramecium tetraurelia</name>
    <dbReference type="NCBI Taxonomy" id="5888"/>
    <lineage>
        <taxon>Eukaryota</taxon>
        <taxon>Sar</taxon>
        <taxon>Alveolata</taxon>
        <taxon>Ciliophora</taxon>
        <taxon>Intramacronucleata</taxon>
        <taxon>Oligohymenophorea</taxon>
        <taxon>Peniculida</taxon>
        <taxon>Parameciidae</taxon>
        <taxon>Paramecium</taxon>
    </lineage>
</organism>
<reference evidence="1 2" key="1">
    <citation type="journal article" date="2006" name="Nature">
        <title>Global trends of whole-genome duplications revealed by the ciliate Paramecium tetraurelia.</title>
        <authorList>
            <consortium name="Genoscope"/>
            <person name="Aury J.-M."/>
            <person name="Jaillon O."/>
            <person name="Duret L."/>
            <person name="Noel B."/>
            <person name="Jubin C."/>
            <person name="Porcel B.M."/>
            <person name="Segurens B."/>
            <person name="Daubin V."/>
            <person name="Anthouard V."/>
            <person name="Aiach N."/>
            <person name="Arnaiz O."/>
            <person name="Billaut A."/>
            <person name="Beisson J."/>
            <person name="Blanc I."/>
            <person name="Bouhouche K."/>
            <person name="Camara F."/>
            <person name="Duharcourt S."/>
            <person name="Guigo R."/>
            <person name="Gogendeau D."/>
            <person name="Katinka M."/>
            <person name="Keller A.-M."/>
            <person name="Kissmehl R."/>
            <person name="Klotz C."/>
            <person name="Koll F."/>
            <person name="Le Moue A."/>
            <person name="Lepere C."/>
            <person name="Malinsky S."/>
            <person name="Nowacki M."/>
            <person name="Nowak J.K."/>
            <person name="Plattner H."/>
            <person name="Poulain J."/>
            <person name="Ruiz F."/>
            <person name="Serrano V."/>
            <person name="Zagulski M."/>
            <person name="Dessen P."/>
            <person name="Betermier M."/>
            <person name="Weissenbach J."/>
            <person name="Scarpelli C."/>
            <person name="Schachter V."/>
            <person name="Sperling L."/>
            <person name="Meyer E."/>
            <person name="Cohen J."/>
            <person name="Wincker P."/>
        </authorList>
    </citation>
    <scope>NUCLEOTIDE SEQUENCE [LARGE SCALE GENOMIC DNA]</scope>
    <source>
        <strain evidence="1 2">Stock d4-2</strain>
    </source>
</reference>
<dbReference type="InParanoid" id="A0CKG3"/>
<dbReference type="RefSeq" id="XP_001438677.1">
    <property type="nucleotide sequence ID" value="XM_001438640.1"/>
</dbReference>
<gene>
    <name evidence="1" type="ORF">GSPATT00000994001</name>
</gene>
<evidence type="ECO:0000313" key="1">
    <source>
        <dbReference type="EMBL" id="CAK71280.1"/>
    </source>
</evidence>
<evidence type="ECO:0000313" key="2">
    <source>
        <dbReference type="Proteomes" id="UP000000600"/>
    </source>
</evidence>
<keyword evidence="2" id="KW-1185">Reference proteome</keyword>
<proteinExistence type="predicted"/>
<name>A0CKG3_PARTE</name>
<dbReference type="HOGENOM" id="CLU_2338087_0_0_1"/>
<protein>
    <submittedName>
        <fullName evidence="1">Uncharacterized protein</fullName>
    </submittedName>
</protein>
<accession>A0CKG3</accession>
<dbReference type="AlphaFoldDB" id="A0CKG3"/>
<dbReference type="EMBL" id="CT868096">
    <property type="protein sequence ID" value="CAK71280.1"/>
    <property type="molecule type" value="Genomic_DNA"/>
</dbReference>
<dbReference type="Proteomes" id="UP000000600">
    <property type="component" value="Unassembled WGS sequence"/>
</dbReference>